<sequence>MSEKPVLVTGATGYVGGRVALRLLKAGYKVRATARSLTKLKARAWAGHANLELVYSDALDLDSVTKAADGCGAAYYFIHSMDSASKDYALSDRIAAQNMVKAAQSGRLERIIYLGGLSSDSPELSKHLKSREEVATILEAGSVPVTHFRAAMILGSGSASFEMLRYLVERLPVMITSRRALTPSQPIAIRNVLVYLIKSLELEETIGQTYDIGGPQILTYLEIIDIYAKEAGLRKRIVIPVSFITPRMASWIVHLVTPIPGDIAMPLAEGIGSNMIVQDGHKILSVIPQKLLTCQEAIHMALERIEQKVIKSSWMDAGASKPPEWGHYNDAPYAGGDIRESWHTITVKTSPEKLWAPISEIGGDRGWYFANWLWEIRGFIDRLAGGFGTRRGRRSPSDLRTGDALDWWRVLDAKPGKRLFLVAEMKAPGEATLEFRLKQNEDGTSELVQIASFMPRGVAGLAYWYFVSPFHFFIFKGMLKGIAKAAGAEIVHGPVEIKPPKHKKNP</sequence>
<protein>
    <submittedName>
        <fullName evidence="2">Nucleoside-diphosphate-sugar epimerase</fullName>
    </submittedName>
</protein>
<dbReference type="EMBL" id="UOGA01000126">
    <property type="protein sequence ID" value="VAX18508.1"/>
    <property type="molecule type" value="Genomic_DNA"/>
</dbReference>
<evidence type="ECO:0000313" key="2">
    <source>
        <dbReference type="EMBL" id="VAX18508.1"/>
    </source>
</evidence>
<dbReference type="Gene3D" id="3.40.50.720">
    <property type="entry name" value="NAD(P)-binding Rossmann-like Domain"/>
    <property type="match status" value="1"/>
</dbReference>
<dbReference type="PANTHER" id="PTHR48079:SF6">
    <property type="entry name" value="NAD(P)-BINDING DOMAIN-CONTAINING PROTEIN-RELATED"/>
    <property type="match status" value="1"/>
</dbReference>
<dbReference type="SUPFAM" id="SSF51735">
    <property type="entry name" value="NAD(P)-binding Rossmann-fold domains"/>
    <property type="match status" value="1"/>
</dbReference>
<organism evidence="2">
    <name type="scientific">hydrothermal vent metagenome</name>
    <dbReference type="NCBI Taxonomy" id="652676"/>
    <lineage>
        <taxon>unclassified sequences</taxon>
        <taxon>metagenomes</taxon>
        <taxon>ecological metagenomes</taxon>
    </lineage>
</organism>
<dbReference type="Pfam" id="PF11066">
    <property type="entry name" value="DUF2867"/>
    <property type="match status" value="1"/>
</dbReference>
<dbReference type="GO" id="GO:0005737">
    <property type="term" value="C:cytoplasm"/>
    <property type="evidence" value="ECO:0007669"/>
    <property type="project" value="TreeGrafter"/>
</dbReference>
<gene>
    <name evidence="2" type="ORF">MNBD_NITROSPINAE04-492</name>
</gene>
<dbReference type="AlphaFoldDB" id="A0A3B1C3U7"/>
<name>A0A3B1C3U7_9ZZZZ</name>
<dbReference type="Pfam" id="PF13460">
    <property type="entry name" value="NAD_binding_10"/>
    <property type="match status" value="1"/>
</dbReference>
<feature type="domain" description="NAD(P)-binding" evidence="1">
    <location>
        <begin position="10"/>
        <end position="126"/>
    </location>
</feature>
<dbReference type="PANTHER" id="PTHR48079">
    <property type="entry name" value="PROTEIN YEEZ"/>
    <property type="match status" value="1"/>
</dbReference>
<dbReference type="InterPro" id="IPR021295">
    <property type="entry name" value="DUF2867"/>
</dbReference>
<dbReference type="InterPro" id="IPR016040">
    <property type="entry name" value="NAD(P)-bd_dom"/>
</dbReference>
<dbReference type="InterPro" id="IPR051783">
    <property type="entry name" value="NAD(P)-dependent_oxidoreduct"/>
</dbReference>
<proteinExistence type="predicted"/>
<dbReference type="GO" id="GO:0004029">
    <property type="term" value="F:aldehyde dehydrogenase (NAD+) activity"/>
    <property type="evidence" value="ECO:0007669"/>
    <property type="project" value="TreeGrafter"/>
</dbReference>
<dbReference type="SUPFAM" id="SSF55961">
    <property type="entry name" value="Bet v1-like"/>
    <property type="match status" value="1"/>
</dbReference>
<reference evidence="2" key="1">
    <citation type="submission" date="2018-06" db="EMBL/GenBank/DDBJ databases">
        <authorList>
            <person name="Zhirakovskaya E."/>
        </authorList>
    </citation>
    <scope>NUCLEOTIDE SEQUENCE</scope>
</reference>
<evidence type="ECO:0000259" key="1">
    <source>
        <dbReference type="Pfam" id="PF13460"/>
    </source>
</evidence>
<dbReference type="InterPro" id="IPR036291">
    <property type="entry name" value="NAD(P)-bd_dom_sf"/>
</dbReference>
<accession>A0A3B1C3U7</accession>